<organism evidence="2 3">
    <name type="scientific">Streptomyces corynorhini</name>
    <dbReference type="NCBI Taxonomy" id="2282652"/>
    <lineage>
        <taxon>Bacteria</taxon>
        <taxon>Bacillati</taxon>
        <taxon>Actinomycetota</taxon>
        <taxon>Actinomycetes</taxon>
        <taxon>Kitasatosporales</taxon>
        <taxon>Streptomycetaceae</taxon>
        <taxon>Streptomyces</taxon>
    </lineage>
</organism>
<dbReference type="RefSeq" id="WP_114622718.1">
    <property type="nucleotide sequence ID" value="NZ_QQNA01000035.1"/>
</dbReference>
<reference evidence="2 3" key="1">
    <citation type="submission" date="2018-07" db="EMBL/GenBank/DDBJ databases">
        <title>Streptomyces species from bats.</title>
        <authorList>
            <person name="Dunlap C."/>
        </authorList>
    </citation>
    <scope>NUCLEOTIDE SEQUENCE [LARGE SCALE GENOMIC DNA]</scope>
    <source>
        <strain evidence="2 3">AC230</strain>
    </source>
</reference>
<name>A0A370BGQ7_9ACTN</name>
<feature type="domain" description="DUF1023" evidence="1">
    <location>
        <begin position="360"/>
        <end position="534"/>
    </location>
</feature>
<accession>A0A370BGQ7</accession>
<comment type="caution">
    <text evidence="2">The sequence shown here is derived from an EMBL/GenBank/DDBJ whole genome shotgun (WGS) entry which is preliminary data.</text>
</comment>
<dbReference type="Pfam" id="PF06259">
    <property type="entry name" value="Abhydrolase_8"/>
    <property type="match status" value="1"/>
</dbReference>
<dbReference type="Proteomes" id="UP000253741">
    <property type="component" value="Unassembled WGS sequence"/>
</dbReference>
<keyword evidence="3" id="KW-1185">Reference proteome</keyword>
<sequence>MDFTTLKSLKPSAYEDAAGGYQAAVAMASRTKDEIENGIAAALRGSLRGEAAEAALRELGQLRKNFHYIQIECGLVSTALRAFAADVLPAKRKLDAAVADAVARAFTVGPGGSVGYPAAGAEVDGRLPKGGAANGTTDETARAVNRQAAGFDPNPNLAYAQDCADRIASAIEEATAVDRKWAPHLRRLEADDDLTVSAADLADAADDMDNLRGAAASYLDDLKAPPKDATPEANAAWWHALTPEEQADYLALFPDRVGAMDGLPSDVRDEANRTVLDERRGRYQLELDAIPPEPADRLRALGPDVVAYSDEWLAWRDKYKDRKEHLEASLKGMDAIQARFDRTGSGLPEAYLLGFDPEANGDGRVILANGNPDTADHTAIYVPGTKSKLSRIGDGDTFGDLGRSERLWATSQSMAPDRRISTITWLDYDAPDDIPHATMSSYSDKGGPTLREFLDGNKTAHEYSTGSSAHTTVIGHSYGSTVVGVATRSGGMLDGSMADDIVVAGSPGMRVDRAADLGLRPGHVWAMGASWDDQVVRQGGRLVGLGDNLTIPTDESFGGNIVESDSTDHSGFWNRNSTSLRNQAAVVTENFEKVELE</sequence>
<protein>
    <recommendedName>
        <fullName evidence="1">DUF1023 domain-containing protein</fullName>
    </recommendedName>
</protein>
<evidence type="ECO:0000313" key="3">
    <source>
        <dbReference type="Proteomes" id="UP000253741"/>
    </source>
</evidence>
<dbReference type="OrthoDB" id="5969911at2"/>
<evidence type="ECO:0000259" key="1">
    <source>
        <dbReference type="Pfam" id="PF06259"/>
    </source>
</evidence>
<dbReference type="EMBL" id="QQNA01000035">
    <property type="protein sequence ID" value="RDG38983.1"/>
    <property type="molecule type" value="Genomic_DNA"/>
</dbReference>
<proteinExistence type="predicted"/>
<dbReference type="InterPro" id="IPR010427">
    <property type="entry name" value="DUF1023"/>
</dbReference>
<dbReference type="AlphaFoldDB" id="A0A370BGQ7"/>
<gene>
    <name evidence="2" type="ORF">DVH02_06460</name>
</gene>
<evidence type="ECO:0000313" key="2">
    <source>
        <dbReference type="EMBL" id="RDG38983.1"/>
    </source>
</evidence>